<evidence type="ECO:0000313" key="3">
    <source>
        <dbReference type="Proteomes" id="UP001174419"/>
    </source>
</evidence>
<comment type="caution">
    <text evidence="2">The sequence shown here is derived from an EMBL/GenBank/DDBJ whole genome shotgun (WGS) entry which is preliminary data.</text>
</comment>
<sequence length="153" mass="17912">MKFNVQKINAVFSIFMLLIFFVAAINLDEHLSSFVQKNFTFLLIIFLFSISLMLYDLLSMIKAKKDQEFSFSNKNKELINKLTKLSYEEKNILSLFMNDKVQEKALNPNDQAVVWLETIKFIFNTGKTEGNKKNFRIEPTLSKHLLQNPNSLY</sequence>
<accession>A0AB35LYB6</accession>
<dbReference type="Proteomes" id="UP001174419">
    <property type="component" value="Unassembled WGS sequence"/>
</dbReference>
<dbReference type="RefSeq" id="WP_286381187.1">
    <property type="nucleotide sequence ID" value="NZ_JACANG010000002.1"/>
</dbReference>
<dbReference type="InterPro" id="IPR025982">
    <property type="entry name" value="SieB"/>
</dbReference>
<feature type="transmembrane region" description="Helical" evidence="1">
    <location>
        <begin position="7"/>
        <end position="27"/>
    </location>
</feature>
<reference evidence="2" key="1">
    <citation type="submission" date="2020-06" db="EMBL/GenBank/DDBJ databases">
        <authorList>
            <person name="Dong N."/>
        </authorList>
    </citation>
    <scope>NUCLEOTIDE SEQUENCE</scope>
    <source>
        <strain evidence="2">DF49-4</strain>
    </source>
</reference>
<keyword evidence="1" id="KW-1133">Transmembrane helix</keyword>
<dbReference type="AlphaFoldDB" id="A0AB35LYB6"/>
<proteinExistence type="predicted"/>
<dbReference type="EMBL" id="JACANG010000002">
    <property type="protein sequence ID" value="MDM1717948.1"/>
    <property type="molecule type" value="Genomic_DNA"/>
</dbReference>
<protein>
    <submittedName>
        <fullName evidence="2">Super-infection exclusion protein B</fullName>
    </submittedName>
</protein>
<feature type="transmembrane region" description="Helical" evidence="1">
    <location>
        <begin position="39"/>
        <end position="58"/>
    </location>
</feature>
<gene>
    <name evidence="2" type="ORF">HX110_02045</name>
</gene>
<name>A0AB35LYB6_9GAMM</name>
<dbReference type="Pfam" id="PF14163">
    <property type="entry name" value="SieB"/>
    <property type="match status" value="1"/>
</dbReference>
<evidence type="ECO:0000256" key="1">
    <source>
        <dbReference type="SAM" id="Phobius"/>
    </source>
</evidence>
<keyword evidence="1" id="KW-0472">Membrane</keyword>
<evidence type="ECO:0000313" key="2">
    <source>
        <dbReference type="EMBL" id="MDM1717948.1"/>
    </source>
</evidence>
<keyword evidence="1" id="KW-0812">Transmembrane</keyword>
<organism evidence="2 3">
    <name type="scientific">Acinetobacter towneri</name>
    <dbReference type="NCBI Taxonomy" id="202956"/>
    <lineage>
        <taxon>Bacteria</taxon>
        <taxon>Pseudomonadati</taxon>
        <taxon>Pseudomonadota</taxon>
        <taxon>Gammaproteobacteria</taxon>
        <taxon>Moraxellales</taxon>
        <taxon>Moraxellaceae</taxon>
        <taxon>Acinetobacter</taxon>
    </lineage>
</organism>
<reference evidence="2" key="2">
    <citation type="journal article" date="2022" name="Sci. Total Environ.">
        <title>Prevalence, transmission, and molecular epidemiology of tet(X)-positive bacteria among humans, animals, and environmental niches in China: An epidemiological, and genomic-based study.</title>
        <authorList>
            <person name="Dong N."/>
            <person name="Zeng Y."/>
            <person name="Cai C."/>
            <person name="Sun C."/>
            <person name="Lu J."/>
            <person name="Liu C."/>
            <person name="Zhou H."/>
            <person name="Sun Q."/>
            <person name="Shu L."/>
            <person name="Wang H."/>
            <person name="Wang Y."/>
            <person name="Wang S."/>
            <person name="Wu C."/>
            <person name="Chan E.W."/>
            <person name="Chen G."/>
            <person name="Shen Z."/>
            <person name="Chen S."/>
            <person name="Zhang R."/>
        </authorList>
    </citation>
    <scope>NUCLEOTIDE SEQUENCE</scope>
    <source>
        <strain evidence="2">DF49-4</strain>
    </source>
</reference>